<dbReference type="PANTHER" id="PTHR43716">
    <property type="entry name" value="D-2-HYDROXYGLUTARATE DEHYDROGENASE, MITOCHONDRIAL"/>
    <property type="match status" value="1"/>
</dbReference>
<dbReference type="InterPro" id="IPR004113">
    <property type="entry name" value="FAD-bd_oxidored_4_C"/>
</dbReference>
<dbReference type="SUPFAM" id="SSF56176">
    <property type="entry name" value="FAD-binding/transporter-associated domain-like"/>
    <property type="match status" value="1"/>
</dbReference>
<evidence type="ECO:0000259" key="7">
    <source>
        <dbReference type="Pfam" id="PF01565"/>
    </source>
</evidence>
<dbReference type="STRING" id="3847.A0A0R0HMH0"/>
<dbReference type="FunFam" id="3.30.43.10:FF:000002">
    <property type="entry name" value="D-2-hydroxyglutarate dehydrogenase, mitochondrial"/>
    <property type="match status" value="1"/>
</dbReference>
<reference evidence="9" key="3">
    <citation type="submission" date="2018-07" db="EMBL/GenBank/DDBJ databases">
        <title>WGS assembly of Glycine max.</title>
        <authorList>
            <person name="Schmutz J."/>
            <person name="Cannon S."/>
            <person name="Schlueter J."/>
            <person name="Ma J."/>
            <person name="Mitros T."/>
            <person name="Nelson W."/>
            <person name="Hyten D."/>
            <person name="Song Q."/>
            <person name="Thelen J."/>
            <person name="Cheng J."/>
            <person name="Xu D."/>
            <person name="Hellsten U."/>
            <person name="May G."/>
            <person name="Yu Y."/>
            <person name="Sakurai T."/>
            <person name="Umezawa T."/>
            <person name="Bhattacharyya M."/>
            <person name="Sandhu D."/>
            <person name="Valliyodan B."/>
            <person name="Lindquist E."/>
            <person name="Peto M."/>
            <person name="Grant D."/>
            <person name="Shu S."/>
            <person name="Goodstein D."/>
            <person name="Barry K."/>
            <person name="Futrell-Griggs M."/>
            <person name="Abernathy B."/>
            <person name="Du J."/>
            <person name="Tian Z."/>
            <person name="Zhu L."/>
            <person name="Gill N."/>
            <person name="Joshi T."/>
            <person name="Libault M."/>
            <person name="Sethuraman A."/>
            <person name="Zhang X."/>
            <person name="Shinozaki K."/>
            <person name="Nguyen H."/>
            <person name="Wing R."/>
            <person name="Cregan P."/>
            <person name="Specht J."/>
            <person name="Grimwood J."/>
            <person name="Rokhsar D."/>
            <person name="Stacey G."/>
            <person name="Shoemaker R."/>
            <person name="Jackson S."/>
        </authorList>
    </citation>
    <scope>NUCLEOTIDE SEQUENCE</scope>
    <source>
        <tissue evidence="9">Callus</tissue>
    </source>
</reference>
<dbReference type="Gramene" id="KRH28744">
    <property type="protein sequence ID" value="KRH28744"/>
    <property type="gene ID" value="GLYMA_11G073500"/>
</dbReference>
<organism evidence="9">
    <name type="scientific">Glycine max</name>
    <name type="common">Soybean</name>
    <name type="synonym">Glycine hispida</name>
    <dbReference type="NCBI Taxonomy" id="3847"/>
    <lineage>
        <taxon>Eukaryota</taxon>
        <taxon>Viridiplantae</taxon>
        <taxon>Streptophyta</taxon>
        <taxon>Embryophyta</taxon>
        <taxon>Tracheophyta</taxon>
        <taxon>Spermatophyta</taxon>
        <taxon>Magnoliopsida</taxon>
        <taxon>eudicotyledons</taxon>
        <taxon>Gunneridae</taxon>
        <taxon>Pentapetalae</taxon>
        <taxon>rosids</taxon>
        <taxon>fabids</taxon>
        <taxon>Fabales</taxon>
        <taxon>Fabaceae</taxon>
        <taxon>Papilionoideae</taxon>
        <taxon>50 kb inversion clade</taxon>
        <taxon>NPAAA clade</taxon>
        <taxon>indigoferoid/millettioid clade</taxon>
        <taxon>Phaseoleae</taxon>
        <taxon>Glycine</taxon>
        <taxon>Glycine subgen. Soja</taxon>
    </lineage>
</organism>
<evidence type="ECO:0000256" key="1">
    <source>
        <dbReference type="ARBA" id="ARBA00001974"/>
    </source>
</evidence>
<dbReference type="InterPro" id="IPR016167">
    <property type="entry name" value="FAD-bd_PCMH_sub1"/>
</dbReference>
<dbReference type="PaxDb" id="3847-GLYMA11G07801.1"/>
<accession>A0A0R0HMH0</accession>
<keyword evidence="4" id="KW-0274">FAD</keyword>
<name>A0A0R0HMH0_SOYBN</name>
<dbReference type="InterPro" id="IPR016164">
    <property type="entry name" value="FAD-linked_Oxase-like_C"/>
</dbReference>
<dbReference type="GO" id="GO:0050660">
    <property type="term" value="F:flavin adenine dinucleotide binding"/>
    <property type="evidence" value="ECO:0007669"/>
    <property type="project" value="InterPro"/>
</dbReference>
<dbReference type="SUPFAM" id="SSF55103">
    <property type="entry name" value="FAD-linked oxidases, C-terminal domain"/>
    <property type="match status" value="1"/>
</dbReference>
<evidence type="ECO:0000256" key="5">
    <source>
        <dbReference type="ARBA" id="ARBA00023002"/>
    </source>
</evidence>
<reference evidence="9 10" key="1">
    <citation type="journal article" date="2010" name="Nature">
        <title>Genome sequence of the palaeopolyploid soybean.</title>
        <authorList>
            <person name="Schmutz J."/>
            <person name="Cannon S.B."/>
            <person name="Schlueter J."/>
            <person name="Ma J."/>
            <person name="Mitros T."/>
            <person name="Nelson W."/>
            <person name="Hyten D.L."/>
            <person name="Song Q."/>
            <person name="Thelen J.J."/>
            <person name="Cheng J."/>
            <person name="Xu D."/>
            <person name="Hellsten U."/>
            <person name="May G.D."/>
            <person name="Yu Y."/>
            <person name="Sakurai T."/>
            <person name="Umezawa T."/>
            <person name="Bhattacharyya M.K."/>
            <person name="Sandhu D."/>
            <person name="Valliyodan B."/>
            <person name="Lindquist E."/>
            <person name="Peto M."/>
            <person name="Grant D."/>
            <person name="Shu S."/>
            <person name="Goodstein D."/>
            <person name="Barry K."/>
            <person name="Futrell-Griggs M."/>
            <person name="Abernathy B."/>
            <person name="Du J."/>
            <person name="Tian Z."/>
            <person name="Zhu L."/>
            <person name="Gill N."/>
            <person name="Joshi T."/>
            <person name="Libault M."/>
            <person name="Sethuraman A."/>
            <person name="Zhang X.-C."/>
            <person name="Shinozaki K."/>
            <person name="Nguyen H.T."/>
            <person name="Wing R.A."/>
            <person name="Cregan P."/>
            <person name="Specht J."/>
            <person name="Grimwood J."/>
            <person name="Rokhsar D."/>
            <person name="Stacey G."/>
            <person name="Shoemaker R.C."/>
            <person name="Jackson S.A."/>
        </authorList>
    </citation>
    <scope>NUCLEOTIDE SEQUENCE [LARGE SCALE GENOMIC DNA]</scope>
    <source>
        <strain evidence="10">cv. Williams 82</strain>
        <tissue evidence="9">Callus</tissue>
    </source>
</reference>
<comment type="cofactor">
    <cofactor evidence="1">
        <name>FAD</name>
        <dbReference type="ChEBI" id="CHEBI:57692"/>
    </cofactor>
</comment>
<evidence type="ECO:0000313" key="10">
    <source>
        <dbReference type="EnsemblPlants" id="KRH28744"/>
    </source>
</evidence>
<dbReference type="AlphaFoldDB" id="A0A0R0HMH0"/>
<evidence type="ECO:0008006" key="12">
    <source>
        <dbReference type="Google" id="ProtNLM"/>
    </source>
</evidence>
<dbReference type="Gene3D" id="3.30.43.10">
    <property type="entry name" value="Uridine Diphospho-n-acetylenolpyruvylglucosamine Reductase, domain 2"/>
    <property type="match status" value="1"/>
</dbReference>
<gene>
    <name evidence="10" type="primary">LOC102669255</name>
    <name evidence="9" type="ORF">GLYMA_11G073500</name>
</gene>
<dbReference type="OrthoDB" id="5332616at2759"/>
<evidence type="ECO:0000313" key="9">
    <source>
        <dbReference type="EMBL" id="KRH28744.1"/>
    </source>
</evidence>
<dbReference type="InterPro" id="IPR006094">
    <property type="entry name" value="Oxid_FAD_bind_N"/>
</dbReference>
<dbReference type="EMBL" id="CM000844">
    <property type="protein sequence ID" value="KRH28744.1"/>
    <property type="molecule type" value="Genomic_DNA"/>
</dbReference>
<dbReference type="RefSeq" id="XP_006590703.1">
    <property type="nucleotide sequence ID" value="XM_006590640.4"/>
</dbReference>
<dbReference type="GO" id="GO:0051990">
    <property type="term" value="F:(R)-2-hydroxyglutarate dehydrogenase activity"/>
    <property type="evidence" value="ECO:0007669"/>
    <property type="project" value="UniProtKB-EC"/>
</dbReference>
<proteinExistence type="inferred from homology"/>
<feature type="domain" description="FAD-binding oxidoreductase/transferase type 4 C-terminal" evidence="8">
    <location>
        <begin position="108"/>
        <end position="170"/>
    </location>
</feature>
<evidence type="ECO:0000256" key="2">
    <source>
        <dbReference type="ARBA" id="ARBA00008000"/>
    </source>
</evidence>
<evidence type="ECO:0000256" key="6">
    <source>
        <dbReference type="ARBA" id="ARBA00051778"/>
    </source>
</evidence>
<comment type="catalytic activity">
    <reaction evidence="6">
        <text>(R)-2-hydroxyglutarate + A = 2-oxoglutarate + AH2</text>
        <dbReference type="Rhea" id="RHEA:38295"/>
        <dbReference type="ChEBI" id="CHEBI:13193"/>
        <dbReference type="ChEBI" id="CHEBI:15801"/>
        <dbReference type="ChEBI" id="CHEBI:16810"/>
        <dbReference type="ChEBI" id="CHEBI:17499"/>
        <dbReference type="EC" id="1.1.99.39"/>
    </reaction>
</comment>
<dbReference type="FunFam" id="1.10.45.10:FF:000001">
    <property type="entry name" value="D-lactate dehydrogenase mitochondrial"/>
    <property type="match status" value="1"/>
</dbReference>
<feature type="domain" description="FAD linked oxidase N-terminal" evidence="7">
    <location>
        <begin position="55"/>
        <end position="106"/>
    </location>
</feature>
<dbReference type="InterPro" id="IPR051264">
    <property type="entry name" value="FAD-oxidored/transferase_4"/>
</dbReference>
<dbReference type="Pfam" id="PF02913">
    <property type="entry name" value="FAD-oxidase_C"/>
    <property type="match status" value="1"/>
</dbReference>
<dbReference type="PANTHER" id="PTHR43716:SF1">
    <property type="entry name" value="D-2-HYDROXYGLUTARATE DEHYDROGENASE, MITOCHONDRIAL"/>
    <property type="match status" value="1"/>
</dbReference>
<sequence>MAGSVQRNPRFSKLNDDDVRYFEGILGTKNVVQDEGKLVTSNTDWMHKYKGSSKLLLQPRTADQVSQILKYCNSRNLAVVPQGGNTGLVGVIVCLSSMNKIIYFDKILSQIEPYVYEWTSERRGSISAEHGLGLMKANEIFYSKSRETVQVMASIKNMLDPNHILNPYKVLPHSLIS</sequence>
<keyword evidence="5" id="KW-0560">Oxidoreductase</keyword>
<comment type="similarity">
    <text evidence="2">Belongs to the FAD-binding oxidoreductase/transferase type 4 family.</text>
</comment>
<keyword evidence="11" id="KW-1185">Reference proteome</keyword>
<evidence type="ECO:0000259" key="8">
    <source>
        <dbReference type="Pfam" id="PF02913"/>
    </source>
</evidence>
<dbReference type="GeneID" id="102669255"/>
<evidence type="ECO:0000313" key="11">
    <source>
        <dbReference type="Proteomes" id="UP000008827"/>
    </source>
</evidence>
<dbReference type="SMR" id="A0A0R0HMH0"/>
<dbReference type="EnsemblPlants" id="KRH28744">
    <property type="protein sequence ID" value="KRH28744"/>
    <property type="gene ID" value="GLYMA_11G073500"/>
</dbReference>
<dbReference type="InterPro" id="IPR036318">
    <property type="entry name" value="FAD-bd_PCMH-like_sf"/>
</dbReference>
<reference evidence="10" key="2">
    <citation type="submission" date="2018-02" db="UniProtKB">
        <authorList>
            <consortium name="EnsemblPlants"/>
        </authorList>
    </citation>
    <scope>IDENTIFICATION</scope>
    <source>
        <strain evidence="10">Williams 82</strain>
    </source>
</reference>
<dbReference type="KEGG" id="gmx:102669255"/>
<dbReference type="InterPro" id="IPR016171">
    <property type="entry name" value="Vanillyl_alc_oxidase_C-sub2"/>
</dbReference>
<dbReference type="Proteomes" id="UP000008827">
    <property type="component" value="Chromosome 11"/>
</dbReference>
<keyword evidence="3" id="KW-0285">Flavoprotein</keyword>
<dbReference type="Gene3D" id="1.10.45.10">
    <property type="entry name" value="Vanillyl-alcohol Oxidase, Chain A, domain 4"/>
    <property type="match status" value="1"/>
</dbReference>
<protein>
    <recommendedName>
        <fullName evidence="12">FAD-binding PCMH-type domain-containing protein</fullName>
    </recommendedName>
</protein>
<evidence type="ECO:0000256" key="3">
    <source>
        <dbReference type="ARBA" id="ARBA00022630"/>
    </source>
</evidence>
<dbReference type="Pfam" id="PF01565">
    <property type="entry name" value="FAD_binding_4"/>
    <property type="match status" value="1"/>
</dbReference>
<evidence type="ECO:0000256" key="4">
    <source>
        <dbReference type="ARBA" id="ARBA00022827"/>
    </source>
</evidence>